<evidence type="ECO:0000313" key="2">
    <source>
        <dbReference type="Proteomes" id="UP000054018"/>
    </source>
</evidence>
<dbReference type="HOGENOM" id="CLU_2085728_0_0_1"/>
<accession>A0A0C9XLP5</accession>
<gene>
    <name evidence="1" type="ORF">PISMIDRAFT_119129</name>
</gene>
<protein>
    <submittedName>
        <fullName evidence="1">Uncharacterized protein</fullName>
    </submittedName>
</protein>
<dbReference type="AlphaFoldDB" id="A0A0C9XLP5"/>
<dbReference type="EMBL" id="KN834005">
    <property type="protein sequence ID" value="KIK13290.1"/>
    <property type="molecule type" value="Genomic_DNA"/>
</dbReference>
<organism evidence="1 2">
    <name type="scientific">Pisolithus microcarpus 441</name>
    <dbReference type="NCBI Taxonomy" id="765257"/>
    <lineage>
        <taxon>Eukaryota</taxon>
        <taxon>Fungi</taxon>
        <taxon>Dikarya</taxon>
        <taxon>Basidiomycota</taxon>
        <taxon>Agaricomycotina</taxon>
        <taxon>Agaricomycetes</taxon>
        <taxon>Agaricomycetidae</taxon>
        <taxon>Boletales</taxon>
        <taxon>Sclerodermatineae</taxon>
        <taxon>Pisolithaceae</taxon>
        <taxon>Pisolithus</taxon>
    </lineage>
</organism>
<dbReference type="Proteomes" id="UP000054018">
    <property type="component" value="Unassembled WGS sequence"/>
</dbReference>
<evidence type="ECO:0000313" key="1">
    <source>
        <dbReference type="EMBL" id="KIK13290.1"/>
    </source>
</evidence>
<reference evidence="2" key="2">
    <citation type="submission" date="2015-01" db="EMBL/GenBank/DDBJ databases">
        <title>Evolutionary Origins and Diversification of the Mycorrhizal Mutualists.</title>
        <authorList>
            <consortium name="DOE Joint Genome Institute"/>
            <consortium name="Mycorrhizal Genomics Consortium"/>
            <person name="Kohler A."/>
            <person name="Kuo A."/>
            <person name="Nagy L.G."/>
            <person name="Floudas D."/>
            <person name="Copeland A."/>
            <person name="Barry K.W."/>
            <person name="Cichocki N."/>
            <person name="Veneault-Fourrey C."/>
            <person name="LaButti K."/>
            <person name="Lindquist E.A."/>
            <person name="Lipzen A."/>
            <person name="Lundell T."/>
            <person name="Morin E."/>
            <person name="Murat C."/>
            <person name="Riley R."/>
            <person name="Ohm R."/>
            <person name="Sun H."/>
            <person name="Tunlid A."/>
            <person name="Henrissat B."/>
            <person name="Grigoriev I.V."/>
            <person name="Hibbett D.S."/>
            <person name="Martin F."/>
        </authorList>
    </citation>
    <scope>NUCLEOTIDE SEQUENCE [LARGE SCALE GENOMIC DNA]</scope>
    <source>
        <strain evidence="2">441</strain>
    </source>
</reference>
<name>A0A0C9XLP5_9AGAM</name>
<sequence>MKQNIHLPQSIPLYTLWPIPPSAFAPPIHTLSFGPVVVEGITWTSINSITFKASLQCEDGQLRFGEGSLFAKGHLFPDLEMKQVDRLPDLATQCFLLHIAEIMEGMLGADAGRICKV</sequence>
<proteinExistence type="predicted"/>
<dbReference type="OrthoDB" id="2679919at2759"/>
<reference evidence="1 2" key="1">
    <citation type="submission" date="2014-04" db="EMBL/GenBank/DDBJ databases">
        <authorList>
            <consortium name="DOE Joint Genome Institute"/>
            <person name="Kuo A."/>
            <person name="Kohler A."/>
            <person name="Costa M.D."/>
            <person name="Nagy L.G."/>
            <person name="Floudas D."/>
            <person name="Copeland A."/>
            <person name="Barry K.W."/>
            <person name="Cichocki N."/>
            <person name="Veneault-Fourrey C."/>
            <person name="LaButti K."/>
            <person name="Lindquist E.A."/>
            <person name="Lipzen A."/>
            <person name="Lundell T."/>
            <person name="Morin E."/>
            <person name="Murat C."/>
            <person name="Sun H."/>
            <person name="Tunlid A."/>
            <person name="Henrissat B."/>
            <person name="Grigoriev I.V."/>
            <person name="Hibbett D.S."/>
            <person name="Martin F."/>
            <person name="Nordberg H.P."/>
            <person name="Cantor M.N."/>
            <person name="Hua S.X."/>
        </authorList>
    </citation>
    <scope>NUCLEOTIDE SEQUENCE [LARGE SCALE GENOMIC DNA]</scope>
    <source>
        <strain evidence="1 2">441</strain>
    </source>
</reference>
<keyword evidence="2" id="KW-1185">Reference proteome</keyword>